<reference evidence="3" key="1">
    <citation type="submission" date="2015-09" db="EMBL/GenBank/DDBJ databases">
        <authorList>
            <person name="Sai Rama Sridatta P."/>
        </authorList>
    </citation>
    <scope>NUCLEOTIDE SEQUENCE [LARGE SCALE GENOMIC DNA]</scope>
</reference>
<evidence type="ECO:0000313" key="3">
    <source>
        <dbReference type="Proteomes" id="UP000314980"/>
    </source>
</evidence>
<evidence type="ECO:0000259" key="1">
    <source>
        <dbReference type="PROSITE" id="PS50824"/>
    </source>
</evidence>
<dbReference type="CDD" id="cd08321">
    <property type="entry name" value="Pyrin_ASC-like"/>
    <property type="match status" value="1"/>
</dbReference>
<organism evidence="2 3">
    <name type="scientific">Lates calcarifer</name>
    <name type="common">Barramundi</name>
    <name type="synonym">Holocentrus calcarifer</name>
    <dbReference type="NCBI Taxonomy" id="8187"/>
    <lineage>
        <taxon>Eukaryota</taxon>
        <taxon>Metazoa</taxon>
        <taxon>Chordata</taxon>
        <taxon>Craniata</taxon>
        <taxon>Vertebrata</taxon>
        <taxon>Euteleostomi</taxon>
        <taxon>Actinopterygii</taxon>
        <taxon>Neopterygii</taxon>
        <taxon>Teleostei</taxon>
        <taxon>Neoteleostei</taxon>
        <taxon>Acanthomorphata</taxon>
        <taxon>Carangaria</taxon>
        <taxon>Carangaria incertae sedis</taxon>
        <taxon>Centropomidae</taxon>
        <taxon>Lates</taxon>
    </lineage>
</organism>
<reference evidence="2" key="3">
    <citation type="submission" date="2025-09" db="UniProtKB">
        <authorList>
            <consortium name="Ensembl"/>
        </authorList>
    </citation>
    <scope>IDENTIFICATION</scope>
</reference>
<dbReference type="InterPro" id="IPR004020">
    <property type="entry name" value="DAPIN"/>
</dbReference>
<dbReference type="Pfam" id="PF02758">
    <property type="entry name" value="PYRIN"/>
    <property type="match status" value="1"/>
</dbReference>
<keyword evidence="3" id="KW-1185">Reference proteome</keyword>
<dbReference type="AlphaFoldDB" id="A0A4W6BSC6"/>
<dbReference type="GeneTree" id="ENSGT00940000177379"/>
<dbReference type="Proteomes" id="UP000314980">
    <property type="component" value="Unassembled WGS sequence"/>
</dbReference>
<dbReference type="SUPFAM" id="SSF47986">
    <property type="entry name" value="DEATH domain"/>
    <property type="match status" value="1"/>
</dbReference>
<dbReference type="InParanoid" id="A0A4W6BSC6"/>
<reference evidence="2" key="2">
    <citation type="submission" date="2025-08" db="UniProtKB">
        <authorList>
            <consortium name="Ensembl"/>
        </authorList>
    </citation>
    <scope>IDENTIFICATION</scope>
</reference>
<feature type="domain" description="Pyrin" evidence="1">
    <location>
        <begin position="1"/>
        <end position="83"/>
    </location>
</feature>
<dbReference type="Ensembl" id="ENSLCAT00010003929.1">
    <property type="protein sequence ID" value="ENSLCAP00010003827.1"/>
    <property type="gene ID" value="ENSLCAG00010001968.1"/>
</dbReference>
<accession>A0A4W6BSC6</accession>
<dbReference type="SMART" id="SM01289">
    <property type="entry name" value="PYRIN"/>
    <property type="match status" value="1"/>
</dbReference>
<dbReference type="InterPro" id="IPR011029">
    <property type="entry name" value="DEATH-like_dom_sf"/>
</dbReference>
<dbReference type="Gene3D" id="1.10.533.10">
    <property type="entry name" value="Death Domain, Fas"/>
    <property type="match status" value="1"/>
</dbReference>
<evidence type="ECO:0000313" key="2">
    <source>
        <dbReference type="Ensembl" id="ENSLCAP00010003827.1"/>
    </source>
</evidence>
<sequence length="83" mass="9786">TGIKEKLLKMLEHLKEEEFKGFKWYLEDSAVLPGPTCIPKSKLEKADKLDLVELMMQTYNQQCVEVTKRVFKKIKRNDLVQML</sequence>
<dbReference type="FunCoup" id="A0A4W6BSC6">
    <property type="interactions" value="2"/>
</dbReference>
<dbReference type="PROSITE" id="PS50824">
    <property type="entry name" value="DAPIN"/>
    <property type="match status" value="1"/>
</dbReference>
<protein>
    <recommendedName>
        <fullName evidence="1">Pyrin domain-containing protein</fullName>
    </recommendedName>
</protein>
<name>A0A4W6BSC6_LATCA</name>
<proteinExistence type="predicted"/>